<evidence type="ECO:0000256" key="5">
    <source>
        <dbReference type="ARBA" id="ARBA00022984"/>
    </source>
</evidence>
<dbReference type="NCBIfam" id="TIGR01695">
    <property type="entry name" value="murJ_mviN"/>
    <property type="match status" value="1"/>
</dbReference>
<dbReference type="CDD" id="cd13123">
    <property type="entry name" value="MATE_MurJ_like"/>
    <property type="match status" value="1"/>
</dbReference>
<reference evidence="9 10" key="1">
    <citation type="journal article" date="2016" name="Nat. Commun.">
        <title>Thousands of microbial genomes shed light on interconnected biogeochemical processes in an aquifer system.</title>
        <authorList>
            <person name="Anantharaman K."/>
            <person name="Brown C.T."/>
            <person name="Hug L.A."/>
            <person name="Sharon I."/>
            <person name="Castelle C.J."/>
            <person name="Probst A.J."/>
            <person name="Thomas B.C."/>
            <person name="Singh A."/>
            <person name="Wilkins M.J."/>
            <person name="Karaoz U."/>
            <person name="Brodie E.L."/>
            <person name="Williams K.H."/>
            <person name="Hubbard S.S."/>
            <person name="Banfield J.F."/>
        </authorList>
    </citation>
    <scope>NUCLEOTIDE SEQUENCE [LARGE SCALE GENOMIC DNA]</scope>
</reference>
<evidence type="ECO:0000256" key="2">
    <source>
        <dbReference type="ARBA" id="ARBA00022475"/>
    </source>
</evidence>
<comment type="function">
    <text evidence="8">Involved in peptidoglycan biosynthesis. Transports lipid-linked peptidoglycan precursors from the inner to the outer leaflet of the cytoplasmic membrane.</text>
</comment>
<accession>A0A1G2R2K8</accession>
<comment type="pathway">
    <text evidence="8">Cell wall biogenesis; peptidoglycan biosynthesis.</text>
</comment>
<dbReference type="GO" id="GO:0005886">
    <property type="term" value="C:plasma membrane"/>
    <property type="evidence" value="ECO:0007669"/>
    <property type="project" value="UniProtKB-SubCell"/>
</dbReference>
<protein>
    <recommendedName>
        <fullName evidence="8">Probable lipid II flippase MurJ</fullName>
    </recommendedName>
</protein>
<dbReference type="GO" id="GO:0034204">
    <property type="term" value="P:lipid translocation"/>
    <property type="evidence" value="ECO:0007669"/>
    <property type="project" value="TreeGrafter"/>
</dbReference>
<evidence type="ECO:0000256" key="7">
    <source>
        <dbReference type="ARBA" id="ARBA00023136"/>
    </source>
</evidence>
<dbReference type="STRING" id="1802451.A3C82_02480"/>
<dbReference type="GO" id="GO:0071555">
    <property type="term" value="P:cell wall organization"/>
    <property type="evidence" value="ECO:0007669"/>
    <property type="project" value="UniProtKB-KW"/>
</dbReference>
<dbReference type="InterPro" id="IPR004268">
    <property type="entry name" value="MurJ"/>
</dbReference>
<keyword evidence="6 8" id="KW-1133">Transmembrane helix</keyword>
<dbReference type="PANTHER" id="PTHR47019:SF1">
    <property type="entry name" value="LIPID II FLIPPASE MURJ"/>
    <property type="match status" value="1"/>
</dbReference>
<evidence type="ECO:0000256" key="3">
    <source>
        <dbReference type="ARBA" id="ARBA00022692"/>
    </source>
</evidence>
<dbReference type="Pfam" id="PF03023">
    <property type="entry name" value="MurJ"/>
    <property type="match status" value="1"/>
</dbReference>
<feature type="transmembrane region" description="Helical" evidence="8">
    <location>
        <begin position="277"/>
        <end position="296"/>
    </location>
</feature>
<evidence type="ECO:0000256" key="4">
    <source>
        <dbReference type="ARBA" id="ARBA00022960"/>
    </source>
</evidence>
<dbReference type="GO" id="GO:0008360">
    <property type="term" value="P:regulation of cell shape"/>
    <property type="evidence" value="ECO:0007669"/>
    <property type="project" value="UniProtKB-KW"/>
</dbReference>
<feature type="transmembrane region" description="Helical" evidence="8">
    <location>
        <begin position="98"/>
        <end position="115"/>
    </location>
</feature>
<keyword evidence="3 8" id="KW-0812">Transmembrane</keyword>
<dbReference type="GO" id="GO:0015648">
    <property type="term" value="F:lipid-linked peptidoglycan transporter activity"/>
    <property type="evidence" value="ECO:0007669"/>
    <property type="project" value="UniProtKB-UniRule"/>
</dbReference>
<dbReference type="EMBL" id="MHTW01000018">
    <property type="protein sequence ID" value="OHA67095.1"/>
    <property type="molecule type" value="Genomic_DNA"/>
</dbReference>
<feature type="transmembrane region" description="Helical" evidence="8">
    <location>
        <begin position="192"/>
        <end position="215"/>
    </location>
</feature>
<feature type="transmembrane region" description="Helical" evidence="8">
    <location>
        <begin position="413"/>
        <end position="439"/>
    </location>
</feature>
<proteinExistence type="inferred from homology"/>
<name>A0A1G2R2K8_9BACT</name>
<comment type="caution">
    <text evidence="8">Lacks conserved residue(s) required for the propagation of feature annotation.</text>
</comment>
<keyword evidence="8" id="KW-0813">Transport</keyword>
<feature type="transmembrane region" description="Helical" evidence="8">
    <location>
        <begin position="164"/>
        <end position="186"/>
    </location>
</feature>
<feature type="transmembrane region" description="Helical" evidence="8">
    <location>
        <begin position="354"/>
        <end position="376"/>
    </location>
</feature>
<dbReference type="GO" id="GO:0009252">
    <property type="term" value="P:peptidoglycan biosynthetic process"/>
    <property type="evidence" value="ECO:0007669"/>
    <property type="project" value="UniProtKB-UniRule"/>
</dbReference>
<keyword evidence="8" id="KW-0961">Cell wall biogenesis/degradation</keyword>
<gene>
    <name evidence="8" type="primary">murJ</name>
    <name evidence="9" type="ORF">A3C82_02480</name>
</gene>
<dbReference type="UniPathway" id="UPA00219"/>
<evidence type="ECO:0000256" key="8">
    <source>
        <dbReference type="HAMAP-Rule" id="MF_02078"/>
    </source>
</evidence>
<feature type="transmembrane region" description="Helical" evidence="8">
    <location>
        <begin position="316"/>
        <end position="334"/>
    </location>
</feature>
<keyword evidence="7 8" id="KW-0472">Membrane</keyword>
<comment type="subcellular location">
    <subcellularLocation>
        <location evidence="1 8">Cell membrane</location>
        <topology evidence="1 8">Multi-pass membrane protein</topology>
    </subcellularLocation>
</comment>
<evidence type="ECO:0000313" key="10">
    <source>
        <dbReference type="Proteomes" id="UP000176901"/>
    </source>
</evidence>
<evidence type="ECO:0000256" key="1">
    <source>
        <dbReference type="ARBA" id="ARBA00004651"/>
    </source>
</evidence>
<keyword evidence="2 8" id="KW-1003">Cell membrane</keyword>
<feature type="transmembrane region" description="Helical" evidence="8">
    <location>
        <begin position="60"/>
        <end position="78"/>
    </location>
</feature>
<evidence type="ECO:0000313" key="9">
    <source>
        <dbReference type="EMBL" id="OHA67095.1"/>
    </source>
</evidence>
<evidence type="ECO:0000256" key="6">
    <source>
        <dbReference type="ARBA" id="ARBA00022989"/>
    </source>
</evidence>
<dbReference type="HAMAP" id="MF_02078">
    <property type="entry name" value="MurJ_MviN"/>
    <property type="match status" value="1"/>
</dbReference>
<dbReference type="PANTHER" id="PTHR47019">
    <property type="entry name" value="LIPID II FLIPPASE MURJ"/>
    <property type="match status" value="1"/>
</dbReference>
<sequence>MFAQLLNGKTSTVSGAAIILALSFLASRALGIIRDRMLTGTFGAGKDLDAYLAAFRIPDFLYAFLVIWGLSAVFLPLFSEYMAQDKEKAWRFVNNMMAVYALFLGVGSLFAILFMRQLVSLVAPGFEGAQLETAILLSRFMLASPLFFAFSAIASGVLQYFQKFVAYALAPVVYNLSIIGGIIFFAPSFGVFGVAMGVVIGAVLHFFIQVPPLLAAGFSFRPRISFADSQVRKALLLSVPRTVAGVAHQLNLIVMVAFASFLSVGSITIFTIAEHMYYFPVGVIGVSLATAAFPLLSRAGAEKNMRDFSSTFFSSLRRVALAALLAALILFFLREPLFRILYLSGGFTVENVDLAAAVFGVFTLGIVFQSAIPLLVRAFFALQNTVAPTAAGVSSVIFNIALAYIFLRLGLGIFALPWALVISGAFQCLLLFLLLLLVLKKNHIQP</sequence>
<dbReference type="AlphaFoldDB" id="A0A1G2R2K8"/>
<dbReference type="InterPro" id="IPR051050">
    <property type="entry name" value="Lipid_II_flippase_MurJ/MviN"/>
</dbReference>
<comment type="similarity">
    <text evidence="8">Belongs to the MurJ/MviN family.</text>
</comment>
<organism evidence="9 10">
    <name type="scientific">Candidatus Wildermuthbacteria bacterium RIFCSPHIGHO2_02_FULL_47_12</name>
    <dbReference type="NCBI Taxonomy" id="1802451"/>
    <lineage>
        <taxon>Bacteria</taxon>
        <taxon>Candidatus Wildermuthiibacteriota</taxon>
    </lineage>
</organism>
<feature type="transmembrane region" description="Helical" evidence="8">
    <location>
        <begin position="250"/>
        <end position="271"/>
    </location>
</feature>
<keyword evidence="5 8" id="KW-0573">Peptidoglycan synthesis</keyword>
<feature type="transmembrane region" description="Helical" evidence="8">
    <location>
        <begin position="388"/>
        <end position="407"/>
    </location>
</feature>
<dbReference type="PRINTS" id="PR01806">
    <property type="entry name" value="VIRFACTRMVIN"/>
</dbReference>
<comment type="caution">
    <text evidence="9">The sequence shown here is derived from an EMBL/GenBank/DDBJ whole genome shotgun (WGS) entry which is preliminary data.</text>
</comment>
<feature type="transmembrane region" description="Helical" evidence="8">
    <location>
        <begin position="135"/>
        <end position="157"/>
    </location>
</feature>
<keyword evidence="4 8" id="KW-0133">Cell shape</keyword>
<dbReference type="Proteomes" id="UP000176901">
    <property type="component" value="Unassembled WGS sequence"/>
</dbReference>